<name>A0A267FLT1_9PLAT</name>
<accession>A0A267FLT1</accession>
<comment type="caution">
    <text evidence="1">The sequence shown here is derived from an EMBL/GenBank/DDBJ whole genome shotgun (WGS) entry which is preliminary data.</text>
</comment>
<dbReference type="InterPro" id="IPR008978">
    <property type="entry name" value="HSP20-like_chaperone"/>
</dbReference>
<evidence type="ECO:0008006" key="3">
    <source>
        <dbReference type="Google" id="ProtNLM"/>
    </source>
</evidence>
<keyword evidence="2" id="KW-1185">Reference proteome</keyword>
<dbReference type="OrthoDB" id="10060792at2759"/>
<dbReference type="EMBL" id="NIVC01000924">
    <property type="protein sequence ID" value="PAA74770.1"/>
    <property type="molecule type" value="Genomic_DNA"/>
</dbReference>
<dbReference type="Gene3D" id="2.60.40.790">
    <property type="match status" value="1"/>
</dbReference>
<gene>
    <name evidence="1" type="ORF">BOX15_Mlig018850g1</name>
</gene>
<organism evidence="1 2">
    <name type="scientific">Macrostomum lignano</name>
    <dbReference type="NCBI Taxonomy" id="282301"/>
    <lineage>
        <taxon>Eukaryota</taxon>
        <taxon>Metazoa</taxon>
        <taxon>Spiralia</taxon>
        <taxon>Lophotrochozoa</taxon>
        <taxon>Platyhelminthes</taxon>
        <taxon>Rhabditophora</taxon>
        <taxon>Macrostomorpha</taxon>
        <taxon>Macrostomida</taxon>
        <taxon>Macrostomidae</taxon>
        <taxon>Macrostomum</taxon>
    </lineage>
</organism>
<reference evidence="1 2" key="1">
    <citation type="submission" date="2017-06" db="EMBL/GenBank/DDBJ databases">
        <title>A platform for efficient transgenesis in Macrostomum lignano, a flatworm model organism for stem cell research.</title>
        <authorList>
            <person name="Berezikov E."/>
        </authorList>
    </citation>
    <scope>NUCLEOTIDE SEQUENCE [LARGE SCALE GENOMIC DNA]</scope>
    <source>
        <strain evidence="1">DV1</strain>
        <tissue evidence="1">Whole organism</tissue>
    </source>
</reference>
<protein>
    <recommendedName>
        <fullName evidence="3">SHSP domain-containing protein</fullName>
    </recommendedName>
</protein>
<dbReference type="Proteomes" id="UP000215902">
    <property type="component" value="Unassembled WGS sequence"/>
</dbReference>
<sequence>MASKTVSATSSAAHATIADEMRQFLTESRRQRMQHRLFSQLGDEGNGDLADEGETLTTCCHMVGSSGVYQAAVRLGEDFSPDEARVRVDAASCSLLVEAEHREERPGKKIQRRLQRSFQPPRGTDLERLSTRFDGQLLLLEAPFSASSPGASCGCKVAGSCTGN</sequence>
<evidence type="ECO:0000313" key="1">
    <source>
        <dbReference type="EMBL" id="PAA74770.1"/>
    </source>
</evidence>
<evidence type="ECO:0000313" key="2">
    <source>
        <dbReference type="Proteomes" id="UP000215902"/>
    </source>
</evidence>
<proteinExistence type="predicted"/>
<dbReference type="AlphaFoldDB" id="A0A267FLT1"/>